<feature type="region of interest" description="Disordered" evidence="1">
    <location>
        <begin position="118"/>
        <end position="139"/>
    </location>
</feature>
<dbReference type="Proteomes" id="UP000615446">
    <property type="component" value="Unassembled WGS sequence"/>
</dbReference>
<feature type="chain" id="PRO_5034841265" evidence="2">
    <location>
        <begin position="22"/>
        <end position="139"/>
    </location>
</feature>
<evidence type="ECO:0000313" key="4">
    <source>
        <dbReference type="Proteomes" id="UP000615446"/>
    </source>
</evidence>
<evidence type="ECO:0000256" key="2">
    <source>
        <dbReference type="SAM" id="SignalP"/>
    </source>
</evidence>
<evidence type="ECO:0000256" key="1">
    <source>
        <dbReference type="SAM" id="MobiDB-lite"/>
    </source>
</evidence>
<organism evidence="3 4">
    <name type="scientific">Rhizophagus clarus</name>
    <dbReference type="NCBI Taxonomy" id="94130"/>
    <lineage>
        <taxon>Eukaryota</taxon>
        <taxon>Fungi</taxon>
        <taxon>Fungi incertae sedis</taxon>
        <taxon>Mucoromycota</taxon>
        <taxon>Glomeromycotina</taxon>
        <taxon>Glomeromycetes</taxon>
        <taxon>Glomerales</taxon>
        <taxon>Glomeraceae</taxon>
        <taxon>Rhizophagus</taxon>
    </lineage>
</organism>
<feature type="signal peptide" evidence="2">
    <location>
        <begin position="1"/>
        <end position="21"/>
    </location>
</feature>
<protein>
    <submittedName>
        <fullName evidence="3">Uncharacterized protein</fullName>
    </submittedName>
</protein>
<sequence>MTITSFKWTLLHLSLFAKNVGKDKYQKQMVRLYKKKPKALVYINELTVYKNYSKNLLYLLFKFYAASFNNAADKMQLIVKSGVIQQLKRIIANPIIEEHLSDHFMDLKIFRINKHQSKSESAFHNTNQNEKETSQKKDK</sequence>
<gene>
    <name evidence="3" type="ORF">RCL2_002706200</name>
</gene>
<feature type="compositionally biased region" description="Polar residues" evidence="1">
    <location>
        <begin position="119"/>
        <end position="128"/>
    </location>
</feature>
<accession>A0A8H3R5D0</accession>
<proteinExistence type="predicted"/>
<comment type="caution">
    <text evidence="3">The sequence shown here is derived from an EMBL/GenBank/DDBJ whole genome shotgun (WGS) entry which is preliminary data.</text>
</comment>
<evidence type="ECO:0000313" key="3">
    <source>
        <dbReference type="EMBL" id="GET00610.1"/>
    </source>
</evidence>
<name>A0A8H3R5D0_9GLOM</name>
<feature type="compositionally biased region" description="Basic and acidic residues" evidence="1">
    <location>
        <begin position="129"/>
        <end position="139"/>
    </location>
</feature>
<dbReference type="EMBL" id="BLAL01000286">
    <property type="protein sequence ID" value="GET00610.1"/>
    <property type="molecule type" value="Genomic_DNA"/>
</dbReference>
<reference evidence="3" key="1">
    <citation type="submission" date="2019-10" db="EMBL/GenBank/DDBJ databases">
        <title>Conservation and host-specific expression of non-tandemly repeated heterogenous ribosome RNA gene in arbuscular mycorrhizal fungi.</title>
        <authorList>
            <person name="Maeda T."/>
            <person name="Kobayashi Y."/>
            <person name="Nakagawa T."/>
            <person name="Ezawa T."/>
            <person name="Yamaguchi K."/>
            <person name="Bino T."/>
            <person name="Nishimoto Y."/>
            <person name="Shigenobu S."/>
            <person name="Kawaguchi M."/>
        </authorList>
    </citation>
    <scope>NUCLEOTIDE SEQUENCE</scope>
    <source>
        <strain evidence="3">HR1</strain>
    </source>
</reference>
<dbReference type="AlphaFoldDB" id="A0A8H3R5D0"/>
<keyword evidence="2" id="KW-0732">Signal</keyword>